<dbReference type="GO" id="GO:0006189">
    <property type="term" value="P:'de novo' IMP biosynthetic process"/>
    <property type="evidence" value="ECO:0007669"/>
    <property type="project" value="UniProtKB-UniRule"/>
</dbReference>
<dbReference type="GO" id="GO:0046872">
    <property type="term" value="F:metal ion binding"/>
    <property type="evidence" value="ECO:0007669"/>
    <property type="project" value="UniProtKB-KW"/>
</dbReference>
<proteinExistence type="inferred from homology"/>
<evidence type="ECO:0000256" key="1">
    <source>
        <dbReference type="ARBA" id="ARBA00001936"/>
    </source>
</evidence>
<comment type="catalytic activity">
    <reaction evidence="14">
        <text>5-phospho-beta-D-ribosylamine + glycine + ATP = N(1)-(5-phospho-beta-D-ribosyl)glycinamide + ADP + phosphate + H(+)</text>
        <dbReference type="Rhea" id="RHEA:17453"/>
        <dbReference type="ChEBI" id="CHEBI:15378"/>
        <dbReference type="ChEBI" id="CHEBI:30616"/>
        <dbReference type="ChEBI" id="CHEBI:43474"/>
        <dbReference type="ChEBI" id="CHEBI:57305"/>
        <dbReference type="ChEBI" id="CHEBI:58681"/>
        <dbReference type="ChEBI" id="CHEBI:143788"/>
        <dbReference type="ChEBI" id="CHEBI:456216"/>
        <dbReference type="EC" id="6.3.4.13"/>
    </reaction>
</comment>
<dbReference type="InterPro" id="IPR000115">
    <property type="entry name" value="PRibGlycinamide_synth"/>
</dbReference>
<dbReference type="NCBIfam" id="TIGR00877">
    <property type="entry name" value="purD"/>
    <property type="match status" value="1"/>
</dbReference>
<evidence type="ECO:0000256" key="7">
    <source>
        <dbReference type="ARBA" id="ARBA00022741"/>
    </source>
</evidence>
<gene>
    <name evidence="14 17" type="primary">purD</name>
    <name evidence="17" type="ORF">MAMMFC1_03036</name>
</gene>
<keyword evidence="7 15" id="KW-0547">Nucleotide-binding</keyword>
<evidence type="ECO:0000256" key="8">
    <source>
        <dbReference type="ARBA" id="ARBA00022755"/>
    </source>
</evidence>
<dbReference type="PROSITE" id="PS00184">
    <property type="entry name" value="GARS"/>
    <property type="match status" value="1"/>
</dbReference>
<dbReference type="GO" id="GO:0004637">
    <property type="term" value="F:phosphoribosylamine-glycine ligase activity"/>
    <property type="evidence" value="ECO:0007669"/>
    <property type="project" value="UniProtKB-UniRule"/>
</dbReference>
<dbReference type="Gene3D" id="3.90.600.10">
    <property type="entry name" value="Phosphoribosylglycinamide synthetase, C-terminal domain"/>
    <property type="match status" value="1"/>
</dbReference>
<dbReference type="InterPro" id="IPR020562">
    <property type="entry name" value="PRibGlycinamide_synth_N"/>
</dbReference>
<dbReference type="FunFam" id="3.30.1490.20:FF:000006">
    <property type="entry name" value="phosphoribosylamine--glycine ligase, chloroplastic-like"/>
    <property type="match status" value="1"/>
</dbReference>
<comment type="cofactor">
    <cofactor evidence="1">
        <name>Mn(2+)</name>
        <dbReference type="ChEBI" id="CHEBI:29035"/>
    </cofactor>
</comment>
<dbReference type="SUPFAM" id="SSF51246">
    <property type="entry name" value="Rudiment single hybrid motif"/>
    <property type="match status" value="1"/>
</dbReference>
<evidence type="ECO:0000259" key="16">
    <source>
        <dbReference type="PROSITE" id="PS50975"/>
    </source>
</evidence>
<dbReference type="PANTHER" id="PTHR43472:SF1">
    <property type="entry name" value="PHOSPHORIBOSYLAMINE--GLYCINE LIGASE, CHLOROPLASTIC"/>
    <property type="match status" value="1"/>
</dbReference>
<dbReference type="GO" id="GO:0009113">
    <property type="term" value="P:purine nucleobase biosynthetic process"/>
    <property type="evidence" value="ECO:0007669"/>
    <property type="project" value="InterPro"/>
</dbReference>
<evidence type="ECO:0000256" key="6">
    <source>
        <dbReference type="ARBA" id="ARBA00022723"/>
    </source>
</evidence>
<dbReference type="RefSeq" id="WP_126309242.1">
    <property type="nucleotide sequence ID" value="NZ_AP018449.1"/>
</dbReference>
<feature type="domain" description="ATP-grasp" evidence="16">
    <location>
        <begin position="107"/>
        <end position="313"/>
    </location>
</feature>
<evidence type="ECO:0000256" key="2">
    <source>
        <dbReference type="ARBA" id="ARBA00001946"/>
    </source>
</evidence>
<dbReference type="FunFam" id="3.30.470.20:FF:000018">
    <property type="entry name" value="Trifunctional purine biosynthetic protein adenosine-3"/>
    <property type="match status" value="1"/>
</dbReference>
<comment type="pathway">
    <text evidence="3 14">Purine metabolism; IMP biosynthesis via de novo pathway; N(1)-(5-phospho-D-ribosyl)glycinamide from 5-phospho-alpha-D-ribose 1-diphosphate: step 2/2.</text>
</comment>
<dbReference type="SMART" id="SM01210">
    <property type="entry name" value="GARS_C"/>
    <property type="match status" value="1"/>
</dbReference>
<dbReference type="Pfam" id="PF02844">
    <property type="entry name" value="GARS_N"/>
    <property type="match status" value="1"/>
</dbReference>
<comment type="cofactor">
    <cofactor evidence="2">
        <name>Mg(2+)</name>
        <dbReference type="ChEBI" id="CHEBI:18420"/>
    </cofactor>
</comment>
<dbReference type="InterPro" id="IPR011054">
    <property type="entry name" value="Rudment_hybrid_motif"/>
</dbReference>
<dbReference type="SUPFAM" id="SSF52440">
    <property type="entry name" value="PreATP-grasp domain"/>
    <property type="match status" value="1"/>
</dbReference>
<evidence type="ECO:0000313" key="17">
    <source>
        <dbReference type="EMBL" id="BBB92343.1"/>
    </source>
</evidence>
<dbReference type="SUPFAM" id="SSF56059">
    <property type="entry name" value="Glutathione synthetase ATP-binding domain-like"/>
    <property type="match status" value="1"/>
</dbReference>
<dbReference type="EC" id="6.3.4.13" evidence="4 14"/>
<dbReference type="InterPro" id="IPR037123">
    <property type="entry name" value="PRibGlycinamide_synth_C_sf"/>
</dbReference>
<keyword evidence="10" id="KW-0464">Manganese</keyword>
<dbReference type="Pfam" id="PF02843">
    <property type="entry name" value="GARS_C"/>
    <property type="match status" value="1"/>
</dbReference>
<sequence length="423" mass="45093">MNILVIGGGGREHALAWKLSQSPRVKKLYCAPGNPGIASLAECVAINVTDNKSLGSFAKEHNIDLTVVGPELPLTNGIVDYFNELGLKIFGPNQMAAQIEGSKAFAKELMHKYGIPTAKSEVFTDANAAIRYIQEQGAPIVVKADGLAAGKGVVVAMTVEEATAAVEMIMLDKFFGNAGAQVVVEEYLRGEEASVLAFTDGITVKPMVAAQDHKRVFDGDQGPNTGGMGAYAPAPVVTPTLEKRVVTEILQPVIKAMQEEGRPYTGCLYAGLMITDTGPKVIEFNARFGDPETQVVLPLVASDLVDIMEACIEQRLKGIEVEWSNQAAVCIVLAAGGYPGEYRKGDTIHGISQAEEKGALVFHAGTAFNADEVVTNGGRVLGVTATGFSIELAIKKAYEAAGKIHFRDMHFRNDIACRALNRV</sequence>
<accession>A0A348AMP5</accession>
<dbReference type="SMART" id="SM01209">
    <property type="entry name" value="GARS_A"/>
    <property type="match status" value="1"/>
</dbReference>
<evidence type="ECO:0000256" key="12">
    <source>
        <dbReference type="ARBA" id="ARBA00042242"/>
    </source>
</evidence>
<dbReference type="PANTHER" id="PTHR43472">
    <property type="entry name" value="PHOSPHORIBOSYLAMINE--GLYCINE LIGASE"/>
    <property type="match status" value="1"/>
</dbReference>
<name>A0A348AMP5_9FIRM</name>
<dbReference type="PROSITE" id="PS50975">
    <property type="entry name" value="ATP_GRASP"/>
    <property type="match status" value="1"/>
</dbReference>
<dbReference type="KEGG" id="mana:MAMMFC1_03036"/>
<keyword evidence="5 14" id="KW-0436">Ligase</keyword>
<evidence type="ECO:0000256" key="4">
    <source>
        <dbReference type="ARBA" id="ARBA00013255"/>
    </source>
</evidence>
<evidence type="ECO:0000256" key="3">
    <source>
        <dbReference type="ARBA" id="ARBA00005174"/>
    </source>
</evidence>
<keyword evidence="8 14" id="KW-0658">Purine biosynthesis</keyword>
<dbReference type="Gene3D" id="3.30.1490.20">
    <property type="entry name" value="ATP-grasp fold, A domain"/>
    <property type="match status" value="1"/>
</dbReference>
<dbReference type="InterPro" id="IPR016185">
    <property type="entry name" value="PreATP-grasp_dom_sf"/>
</dbReference>
<evidence type="ECO:0000256" key="11">
    <source>
        <dbReference type="ARBA" id="ARBA00038345"/>
    </source>
</evidence>
<protein>
    <recommendedName>
        <fullName evidence="4 14">Phosphoribosylamine--glycine ligase</fullName>
        <ecNumber evidence="4 14">6.3.4.13</ecNumber>
    </recommendedName>
    <alternativeName>
        <fullName evidence="14">GARS</fullName>
    </alternativeName>
    <alternativeName>
        <fullName evidence="12 14">Glycinamide ribonucleotide synthetase</fullName>
    </alternativeName>
    <alternativeName>
        <fullName evidence="13 14">Phosphoribosylglycinamide synthetase</fullName>
    </alternativeName>
</protein>
<dbReference type="FunFam" id="3.40.50.20:FF:000006">
    <property type="entry name" value="Phosphoribosylamine--glycine ligase, chloroplastic"/>
    <property type="match status" value="1"/>
</dbReference>
<dbReference type="InterPro" id="IPR011761">
    <property type="entry name" value="ATP-grasp"/>
</dbReference>
<dbReference type="FunFam" id="3.90.600.10:FF:000001">
    <property type="entry name" value="Trifunctional purine biosynthetic protein adenosine-3"/>
    <property type="match status" value="1"/>
</dbReference>
<comment type="similarity">
    <text evidence="11 14">Belongs to the GARS family.</text>
</comment>
<dbReference type="InterPro" id="IPR020561">
    <property type="entry name" value="PRibGlycinamid_synth_ATP-grasp"/>
</dbReference>
<dbReference type="InterPro" id="IPR020560">
    <property type="entry name" value="PRibGlycinamide_synth_C-dom"/>
</dbReference>
<evidence type="ECO:0000256" key="13">
    <source>
        <dbReference type="ARBA" id="ARBA00042864"/>
    </source>
</evidence>
<dbReference type="UniPathway" id="UPA00074">
    <property type="reaction ID" value="UER00125"/>
</dbReference>
<evidence type="ECO:0000256" key="10">
    <source>
        <dbReference type="ARBA" id="ARBA00023211"/>
    </source>
</evidence>
<dbReference type="HAMAP" id="MF_00138">
    <property type="entry name" value="GARS"/>
    <property type="match status" value="1"/>
</dbReference>
<evidence type="ECO:0000313" key="18">
    <source>
        <dbReference type="Proteomes" id="UP000276437"/>
    </source>
</evidence>
<dbReference type="InterPro" id="IPR013815">
    <property type="entry name" value="ATP_grasp_subdomain_1"/>
</dbReference>
<reference evidence="17 18" key="1">
    <citation type="journal article" date="2018" name="Int. J. Syst. Evol. Microbiol.">
        <title>Methylomusa anaerophila gen. nov., sp. nov., an anaerobic methanol-utilizing bacterium isolated from a microbial fuel cell.</title>
        <authorList>
            <person name="Amano N."/>
            <person name="Yamamuro A."/>
            <person name="Miyahara M."/>
            <person name="Kouzuma A."/>
            <person name="Abe T."/>
            <person name="Watanabe K."/>
        </authorList>
    </citation>
    <scope>NUCLEOTIDE SEQUENCE [LARGE SCALE GENOMIC DNA]</scope>
    <source>
        <strain evidence="17 18">MMFC1</strain>
    </source>
</reference>
<organism evidence="17 18">
    <name type="scientific">Methylomusa anaerophila</name>
    <dbReference type="NCBI Taxonomy" id="1930071"/>
    <lineage>
        <taxon>Bacteria</taxon>
        <taxon>Bacillati</taxon>
        <taxon>Bacillota</taxon>
        <taxon>Negativicutes</taxon>
        <taxon>Selenomonadales</taxon>
        <taxon>Sporomusaceae</taxon>
        <taxon>Methylomusa</taxon>
    </lineage>
</organism>
<dbReference type="EMBL" id="AP018449">
    <property type="protein sequence ID" value="BBB92343.1"/>
    <property type="molecule type" value="Genomic_DNA"/>
</dbReference>
<keyword evidence="18" id="KW-1185">Reference proteome</keyword>
<evidence type="ECO:0000256" key="9">
    <source>
        <dbReference type="ARBA" id="ARBA00022840"/>
    </source>
</evidence>
<evidence type="ECO:0000256" key="14">
    <source>
        <dbReference type="HAMAP-Rule" id="MF_00138"/>
    </source>
</evidence>
<dbReference type="GO" id="GO:0005524">
    <property type="term" value="F:ATP binding"/>
    <property type="evidence" value="ECO:0007669"/>
    <property type="project" value="UniProtKB-UniRule"/>
</dbReference>
<dbReference type="Proteomes" id="UP000276437">
    <property type="component" value="Chromosome"/>
</dbReference>
<keyword evidence="6" id="KW-0479">Metal-binding</keyword>
<dbReference type="InterPro" id="IPR020559">
    <property type="entry name" value="PRibGlycinamide_synth_CS"/>
</dbReference>
<dbReference type="AlphaFoldDB" id="A0A348AMP5"/>
<evidence type="ECO:0000256" key="5">
    <source>
        <dbReference type="ARBA" id="ARBA00022598"/>
    </source>
</evidence>
<dbReference type="Pfam" id="PF01071">
    <property type="entry name" value="GARS_A"/>
    <property type="match status" value="1"/>
</dbReference>
<dbReference type="Gene3D" id="3.30.470.20">
    <property type="entry name" value="ATP-grasp fold, B domain"/>
    <property type="match status" value="1"/>
</dbReference>
<evidence type="ECO:0000256" key="15">
    <source>
        <dbReference type="PROSITE-ProRule" id="PRU00409"/>
    </source>
</evidence>
<dbReference type="Gene3D" id="3.40.50.20">
    <property type="match status" value="1"/>
</dbReference>
<dbReference type="OrthoDB" id="9807240at2"/>
<keyword evidence="9 15" id="KW-0067">ATP-binding</keyword>